<dbReference type="AlphaFoldDB" id="A0A9P4MY09"/>
<evidence type="ECO:0000313" key="2">
    <source>
        <dbReference type="Proteomes" id="UP000799536"/>
    </source>
</evidence>
<comment type="caution">
    <text evidence="1">The sequence shown here is derived from an EMBL/GenBank/DDBJ whole genome shotgun (WGS) entry which is preliminary data.</text>
</comment>
<sequence length="122" mass="14106">MAGEDLRESCLSPTIWRRNTCLLEWYDFPGCARRECSEPSNEGCWIMAELRWKRRLAAKILDSTTDFVVLSKPLYIVLLTASCSYSQVATEIRIARAVSVHQFNHHLVQVARHLLYPLVLNR</sequence>
<evidence type="ECO:0000313" key="1">
    <source>
        <dbReference type="EMBL" id="KAF2203783.1"/>
    </source>
</evidence>
<proteinExistence type="predicted"/>
<dbReference type="Proteomes" id="UP000799536">
    <property type="component" value="Unassembled WGS sequence"/>
</dbReference>
<accession>A0A9P4MY09</accession>
<reference evidence="1" key="1">
    <citation type="journal article" date="2020" name="Stud. Mycol.">
        <title>101 Dothideomycetes genomes: a test case for predicting lifestyles and emergence of pathogens.</title>
        <authorList>
            <person name="Haridas S."/>
            <person name="Albert R."/>
            <person name="Binder M."/>
            <person name="Bloem J."/>
            <person name="Labutti K."/>
            <person name="Salamov A."/>
            <person name="Andreopoulos B."/>
            <person name="Baker S."/>
            <person name="Barry K."/>
            <person name="Bills G."/>
            <person name="Bluhm B."/>
            <person name="Cannon C."/>
            <person name="Castanera R."/>
            <person name="Culley D."/>
            <person name="Daum C."/>
            <person name="Ezra D."/>
            <person name="Gonzalez J."/>
            <person name="Henrissat B."/>
            <person name="Kuo A."/>
            <person name="Liang C."/>
            <person name="Lipzen A."/>
            <person name="Lutzoni F."/>
            <person name="Magnuson J."/>
            <person name="Mondo S."/>
            <person name="Nolan M."/>
            <person name="Ohm R."/>
            <person name="Pangilinan J."/>
            <person name="Park H.-J."/>
            <person name="Ramirez L."/>
            <person name="Alfaro M."/>
            <person name="Sun H."/>
            <person name="Tritt A."/>
            <person name="Yoshinaga Y."/>
            <person name="Zwiers L.-H."/>
            <person name="Turgeon B."/>
            <person name="Goodwin S."/>
            <person name="Spatafora J."/>
            <person name="Crous P."/>
            <person name="Grigoriev I."/>
        </authorList>
    </citation>
    <scope>NUCLEOTIDE SEQUENCE</scope>
    <source>
        <strain evidence="1">ATCC 74209</strain>
    </source>
</reference>
<gene>
    <name evidence="1" type="ORF">GQ43DRAFT_239340</name>
</gene>
<protein>
    <submittedName>
        <fullName evidence="1">Uncharacterized protein</fullName>
    </submittedName>
</protein>
<organism evidence="1 2">
    <name type="scientific">Delitschia confertaspora ATCC 74209</name>
    <dbReference type="NCBI Taxonomy" id="1513339"/>
    <lineage>
        <taxon>Eukaryota</taxon>
        <taxon>Fungi</taxon>
        <taxon>Dikarya</taxon>
        <taxon>Ascomycota</taxon>
        <taxon>Pezizomycotina</taxon>
        <taxon>Dothideomycetes</taxon>
        <taxon>Pleosporomycetidae</taxon>
        <taxon>Pleosporales</taxon>
        <taxon>Delitschiaceae</taxon>
        <taxon>Delitschia</taxon>
    </lineage>
</organism>
<keyword evidence="2" id="KW-1185">Reference proteome</keyword>
<name>A0A9P4MY09_9PLEO</name>
<dbReference type="EMBL" id="ML993893">
    <property type="protein sequence ID" value="KAF2203783.1"/>
    <property type="molecule type" value="Genomic_DNA"/>
</dbReference>